<dbReference type="EMBL" id="LAZR01002672">
    <property type="protein sequence ID" value="KKN27048.1"/>
    <property type="molecule type" value="Genomic_DNA"/>
</dbReference>
<name>A0A0F9SCD9_9ZZZZ</name>
<sequence>MSKSSVIQQEKDWEAENAADALLRAQELQAQPALHKKALVILEKRKTALANVPGLEDGAAVRKARRSPSKE</sequence>
<evidence type="ECO:0000313" key="1">
    <source>
        <dbReference type="EMBL" id="KKN27048.1"/>
    </source>
</evidence>
<organism evidence="1">
    <name type="scientific">marine sediment metagenome</name>
    <dbReference type="NCBI Taxonomy" id="412755"/>
    <lineage>
        <taxon>unclassified sequences</taxon>
        <taxon>metagenomes</taxon>
        <taxon>ecological metagenomes</taxon>
    </lineage>
</organism>
<proteinExistence type="predicted"/>
<gene>
    <name evidence="1" type="ORF">LCGC14_0868560</name>
</gene>
<accession>A0A0F9SCD9</accession>
<reference evidence="1" key="1">
    <citation type="journal article" date="2015" name="Nature">
        <title>Complex archaea that bridge the gap between prokaryotes and eukaryotes.</title>
        <authorList>
            <person name="Spang A."/>
            <person name="Saw J.H."/>
            <person name="Jorgensen S.L."/>
            <person name="Zaremba-Niedzwiedzka K."/>
            <person name="Martijn J."/>
            <person name="Lind A.E."/>
            <person name="van Eijk R."/>
            <person name="Schleper C."/>
            <person name="Guy L."/>
            <person name="Ettema T.J."/>
        </authorList>
    </citation>
    <scope>NUCLEOTIDE SEQUENCE</scope>
</reference>
<protein>
    <submittedName>
        <fullName evidence="1">Uncharacterized protein</fullName>
    </submittedName>
</protein>
<comment type="caution">
    <text evidence="1">The sequence shown here is derived from an EMBL/GenBank/DDBJ whole genome shotgun (WGS) entry which is preliminary data.</text>
</comment>
<dbReference type="AlphaFoldDB" id="A0A0F9SCD9"/>